<reference evidence="1" key="1">
    <citation type="submission" date="2024-06" db="EMBL/GenBank/DDBJ databases">
        <title>The complete genome of Mycolicibacterium smegmatis phage.</title>
        <authorList>
            <person name="Zong M."/>
            <person name="Wu X."/>
            <person name="Feng Y."/>
        </authorList>
    </citation>
    <scope>NUCLEOTIDE SEQUENCE</scope>
</reference>
<protein>
    <submittedName>
        <fullName evidence="1">Uncharacterized protein</fullName>
    </submittedName>
</protein>
<sequence>MVDNTIAQHNAHAAAARDNAAVAANLAADKLPTAPVISRALRRDFHIITQPIHRAGYSVHRGNGRTIPANVWVSVSDLDSANVRKAKALADDMIAVGYQVDLAPGSSIIYVRSVPSAKDAAAAIARIQSEEA</sequence>
<dbReference type="EMBL" id="PP947710">
    <property type="protein sequence ID" value="XDG31366.1"/>
    <property type="molecule type" value="Genomic_DNA"/>
</dbReference>
<organism evidence="1">
    <name type="scientific">Mycolicibacterium phage phi1_186018</name>
    <dbReference type="NCBI Taxonomy" id="3236641"/>
    <lineage>
        <taxon>Viruses</taxon>
        <taxon>Duplodnaviria</taxon>
        <taxon>Heunggongvirae</taxon>
        <taxon>Uroviricota</taxon>
        <taxon>Caudoviricetes</taxon>
        <taxon>Bclasvirinae</taxon>
        <taxon>Coopervirus</taxon>
    </lineage>
</organism>
<proteinExistence type="predicted"/>
<evidence type="ECO:0000313" key="1">
    <source>
        <dbReference type="EMBL" id="XDG31366.1"/>
    </source>
</evidence>
<accession>A0AB39AKX1</accession>
<name>A0AB39AKX1_9CAUD</name>
<gene>
    <name evidence="1" type="ORF">NJGIMKJC_CDS0100</name>
</gene>